<evidence type="ECO:0000313" key="7">
    <source>
        <dbReference type="Proteomes" id="UP001107558"/>
    </source>
</evidence>
<feature type="domain" description="Chromo" evidence="5">
    <location>
        <begin position="216"/>
        <end position="274"/>
    </location>
</feature>
<feature type="region of interest" description="Disordered" evidence="4">
    <location>
        <begin position="265"/>
        <end position="310"/>
    </location>
</feature>
<evidence type="ECO:0000259" key="5">
    <source>
        <dbReference type="PROSITE" id="PS50013"/>
    </source>
</evidence>
<feature type="domain" description="Chromo" evidence="5">
    <location>
        <begin position="310"/>
        <end position="369"/>
    </location>
</feature>
<name>A0A9J6BU60_POLVA</name>
<feature type="compositionally biased region" description="Polar residues" evidence="4">
    <location>
        <begin position="21"/>
        <end position="33"/>
    </location>
</feature>
<dbReference type="InterPro" id="IPR016197">
    <property type="entry name" value="Chromo-like_dom_sf"/>
</dbReference>
<protein>
    <recommendedName>
        <fullName evidence="5">Chromo domain-containing protein</fullName>
    </recommendedName>
</protein>
<dbReference type="Gene3D" id="2.40.50.40">
    <property type="match status" value="4"/>
</dbReference>
<dbReference type="PROSITE" id="PS50013">
    <property type="entry name" value="CHROMO_2"/>
    <property type="match status" value="4"/>
</dbReference>
<feature type="compositionally biased region" description="Basic and acidic residues" evidence="4">
    <location>
        <begin position="376"/>
        <end position="393"/>
    </location>
</feature>
<feature type="region of interest" description="Disordered" evidence="4">
    <location>
        <begin position="376"/>
        <end position="407"/>
    </location>
</feature>
<dbReference type="SMART" id="SM00298">
    <property type="entry name" value="CHROMO"/>
    <property type="match status" value="4"/>
</dbReference>
<comment type="caution">
    <text evidence="6">The sequence shown here is derived from an EMBL/GenBank/DDBJ whole genome shotgun (WGS) entry which is preliminary data.</text>
</comment>
<dbReference type="SUPFAM" id="SSF54160">
    <property type="entry name" value="Chromo domain-like"/>
    <property type="match status" value="4"/>
</dbReference>
<keyword evidence="3" id="KW-0175">Coiled coil</keyword>
<dbReference type="PANTHER" id="PTHR22812">
    <property type="entry name" value="CHROMOBOX PROTEIN"/>
    <property type="match status" value="1"/>
</dbReference>
<dbReference type="OrthoDB" id="5376140at2759"/>
<feature type="compositionally biased region" description="Basic and acidic residues" evidence="4">
    <location>
        <begin position="1"/>
        <end position="10"/>
    </location>
</feature>
<dbReference type="InterPro" id="IPR000953">
    <property type="entry name" value="Chromo/chromo_shadow_dom"/>
</dbReference>
<dbReference type="Pfam" id="PF00385">
    <property type="entry name" value="Chromo"/>
    <property type="match status" value="4"/>
</dbReference>
<organism evidence="6 7">
    <name type="scientific">Polypedilum vanderplanki</name>
    <name type="common">Sleeping chironomid midge</name>
    <dbReference type="NCBI Taxonomy" id="319348"/>
    <lineage>
        <taxon>Eukaryota</taxon>
        <taxon>Metazoa</taxon>
        <taxon>Ecdysozoa</taxon>
        <taxon>Arthropoda</taxon>
        <taxon>Hexapoda</taxon>
        <taxon>Insecta</taxon>
        <taxon>Pterygota</taxon>
        <taxon>Neoptera</taxon>
        <taxon>Endopterygota</taxon>
        <taxon>Diptera</taxon>
        <taxon>Nematocera</taxon>
        <taxon>Chironomoidea</taxon>
        <taxon>Chironomidae</taxon>
        <taxon>Chironominae</taxon>
        <taxon>Polypedilum</taxon>
        <taxon>Polypedilum</taxon>
    </lineage>
</organism>
<dbReference type="EMBL" id="JADBJN010000003">
    <property type="protein sequence ID" value="KAG5673043.1"/>
    <property type="molecule type" value="Genomic_DNA"/>
</dbReference>
<gene>
    <name evidence="6" type="ORF">PVAND_003121</name>
</gene>
<dbReference type="GO" id="GO:0005694">
    <property type="term" value="C:chromosome"/>
    <property type="evidence" value="ECO:0007669"/>
    <property type="project" value="UniProtKB-ARBA"/>
</dbReference>
<dbReference type="CDD" id="cd00024">
    <property type="entry name" value="CD_CSD"/>
    <property type="match status" value="4"/>
</dbReference>
<feature type="coiled-coil region" evidence="3">
    <location>
        <begin position="188"/>
        <end position="215"/>
    </location>
</feature>
<dbReference type="AlphaFoldDB" id="A0A9J6BU60"/>
<evidence type="ECO:0000256" key="1">
    <source>
        <dbReference type="ARBA" id="ARBA00004123"/>
    </source>
</evidence>
<accession>A0A9J6BU60</accession>
<evidence type="ECO:0000256" key="3">
    <source>
        <dbReference type="SAM" id="Coils"/>
    </source>
</evidence>
<evidence type="ECO:0000256" key="2">
    <source>
        <dbReference type="ARBA" id="ARBA00023242"/>
    </source>
</evidence>
<evidence type="ECO:0000256" key="4">
    <source>
        <dbReference type="SAM" id="MobiDB-lite"/>
    </source>
</evidence>
<keyword evidence="2" id="KW-0539">Nucleus</keyword>
<feature type="compositionally biased region" description="Acidic residues" evidence="4">
    <location>
        <begin position="286"/>
        <end position="298"/>
    </location>
</feature>
<feature type="region of interest" description="Disordered" evidence="4">
    <location>
        <begin position="1"/>
        <end position="83"/>
    </location>
</feature>
<evidence type="ECO:0000313" key="6">
    <source>
        <dbReference type="EMBL" id="KAG5673043.1"/>
    </source>
</evidence>
<dbReference type="InterPro" id="IPR051219">
    <property type="entry name" value="Heterochromatin_chromo-domain"/>
</dbReference>
<sequence>METSNNHEESIGSVEEDPLASANSEADASTLQNGEKKKRGRKPNKDGVKKSKIKKSGVLKIGKPKKNKKNEENAPGPDDNGEYEVEAIVDHKKEKGRTLYRIRWKGYSQNQDTWQPGSELSCKDLLKKYKKKIERENKDVYTVEKILDHRRLHGKIYYKIRWEGYSSKDDTWQVKESLNCNDLLKAYHEKLNEEILKREEEKIKAQEQAKKHNNEYEVAAIIDKKTFKGKTKYRIRWKGFDEADDTWEPEETLNCPDLIKAFKKKNAGSKKKPAKAGKKRKHHDTDDSEEDDDSDDSDYGTSSKRSRGEYEVERVLDARINKNGKWEFFVAWKGYAPDSNTWEPESNLNCPKLINAFLGKNKVPRVIQAKLEKLTEQAETPKAKRKPPTERKAYTPSAKGLRGRTKGELKTTKNFRLSI</sequence>
<feature type="compositionally biased region" description="Basic residues" evidence="4">
    <location>
        <begin position="50"/>
        <end position="68"/>
    </location>
</feature>
<proteinExistence type="predicted"/>
<feature type="domain" description="Chromo" evidence="5">
    <location>
        <begin position="83"/>
        <end position="141"/>
    </location>
</feature>
<comment type="subcellular location">
    <subcellularLocation>
        <location evidence="1">Nucleus</location>
    </subcellularLocation>
</comment>
<feature type="compositionally biased region" description="Basic residues" evidence="4">
    <location>
        <begin position="265"/>
        <end position="282"/>
    </location>
</feature>
<dbReference type="Proteomes" id="UP001107558">
    <property type="component" value="Chromosome 3"/>
</dbReference>
<keyword evidence="7" id="KW-1185">Reference proteome</keyword>
<dbReference type="InterPro" id="IPR023780">
    <property type="entry name" value="Chromo_domain"/>
</dbReference>
<reference evidence="6" key="1">
    <citation type="submission" date="2021-03" db="EMBL/GenBank/DDBJ databases">
        <title>Chromosome level genome of the anhydrobiotic midge Polypedilum vanderplanki.</title>
        <authorList>
            <person name="Yoshida Y."/>
            <person name="Kikawada T."/>
            <person name="Gusev O."/>
        </authorList>
    </citation>
    <scope>NUCLEOTIDE SEQUENCE</scope>
    <source>
        <strain evidence="6">NIAS01</strain>
        <tissue evidence="6">Whole body or cell culture</tissue>
    </source>
</reference>
<dbReference type="GO" id="GO:0005634">
    <property type="term" value="C:nucleus"/>
    <property type="evidence" value="ECO:0007669"/>
    <property type="project" value="UniProtKB-SubCell"/>
</dbReference>
<feature type="domain" description="Chromo" evidence="5">
    <location>
        <begin position="141"/>
        <end position="199"/>
    </location>
</feature>